<evidence type="ECO:0000256" key="1">
    <source>
        <dbReference type="ARBA" id="ARBA00004370"/>
    </source>
</evidence>
<dbReference type="EMBL" id="OX597814">
    <property type="protein sequence ID" value="CAI9715655.1"/>
    <property type="molecule type" value="Genomic_DNA"/>
</dbReference>
<evidence type="ECO:0000256" key="2">
    <source>
        <dbReference type="ARBA" id="ARBA00022692"/>
    </source>
</evidence>
<dbReference type="GO" id="GO:0007165">
    <property type="term" value="P:signal transduction"/>
    <property type="evidence" value="ECO:0007669"/>
    <property type="project" value="InterPro"/>
</dbReference>
<dbReference type="InterPro" id="IPR035897">
    <property type="entry name" value="Toll_tir_struct_dom_sf"/>
</dbReference>
<dbReference type="PANTHER" id="PTHR24365:SF541">
    <property type="entry name" value="PROTEIN TOLL-RELATED"/>
    <property type="match status" value="1"/>
</dbReference>
<evidence type="ECO:0000256" key="3">
    <source>
        <dbReference type="ARBA" id="ARBA00022729"/>
    </source>
</evidence>
<dbReference type="Gene3D" id="3.40.50.10140">
    <property type="entry name" value="Toll/interleukin-1 receptor homology (TIR) domain"/>
    <property type="match status" value="1"/>
</dbReference>
<sequence length="111" mass="13130">MTYKSFPINLFQNLTKVKILKLREEDRGCVVEYLIPELEEKDTFKLNIHHRDFPAGKQIAENILFAIQSSRKCLILLSRNFLASEWCMFEYNMAKMECVHTERDLTNLIDS</sequence>
<gene>
    <name evidence="7" type="ORF">OCTVUL_1B008660</name>
</gene>
<dbReference type="GO" id="GO:0005886">
    <property type="term" value="C:plasma membrane"/>
    <property type="evidence" value="ECO:0007669"/>
    <property type="project" value="TreeGrafter"/>
</dbReference>
<dbReference type="InterPro" id="IPR000157">
    <property type="entry name" value="TIR_dom"/>
</dbReference>
<reference evidence="7" key="1">
    <citation type="submission" date="2023-08" db="EMBL/GenBank/DDBJ databases">
        <authorList>
            <person name="Alioto T."/>
            <person name="Alioto T."/>
            <person name="Gomez Garrido J."/>
        </authorList>
    </citation>
    <scope>NUCLEOTIDE SEQUENCE</scope>
</reference>
<evidence type="ECO:0000256" key="4">
    <source>
        <dbReference type="ARBA" id="ARBA00022989"/>
    </source>
</evidence>
<dbReference type="Proteomes" id="UP001162480">
    <property type="component" value="Chromosome 1"/>
</dbReference>
<name>A0AA36EXK0_OCTVU</name>
<keyword evidence="4" id="KW-1133">Transmembrane helix</keyword>
<evidence type="ECO:0000259" key="6">
    <source>
        <dbReference type="PROSITE" id="PS50104"/>
    </source>
</evidence>
<evidence type="ECO:0000313" key="7">
    <source>
        <dbReference type="EMBL" id="CAI9715655.1"/>
    </source>
</evidence>
<dbReference type="AlphaFoldDB" id="A0AA36EXK0"/>
<organism evidence="7 8">
    <name type="scientific">Octopus vulgaris</name>
    <name type="common">Common octopus</name>
    <dbReference type="NCBI Taxonomy" id="6645"/>
    <lineage>
        <taxon>Eukaryota</taxon>
        <taxon>Metazoa</taxon>
        <taxon>Spiralia</taxon>
        <taxon>Lophotrochozoa</taxon>
        <taxon>Mollusca</taxon>
        <taxon>Cephalopoda</taxon>
        <taxon>Coleoidea</taxon>
        <taxon>Octopodiformes</taxon>
        <taxon>Octopoda</taxon>
        <taxon>Incirrata</taxon>
        <taxon>Octopodidae</taxon>
        <taxon>Octopus</taxon>
    </lineage>
</organism>
<dbReference type="PANTHER" id="PTHR24365">
    <property type="entry name" value="TOLL-LIKE RECEPTOR"/>
    <property type="match status" value="1"/>
</dbReference>
<evidence type="ECO:0000256" key="5">
    <source>
        <dbReference type="ARBA" id="ARBA00023136"/>
    </source>
</evidence>
<protein>
    <submittedName>
        <fullName evidence="7">Toll-like receptor 4</fullName>
    </submittedName>
</protein>
<keyword evidence="2" id="KW-0812">Transmembrane</keyword>
<comment type="subcellular location">
    <subcellularLocation>
        <location evidence="1">Membrane</location>
    </subcellularLocation>
</comment>
<keyword evidence="8" id="KW-1185">Reference proteome</keyword>
<dbReference type="GO" id="GO:0038023">
    <property type="term" value="F:signaling receptor activity"/>
    <property type="evidence" value="ECO:0007669"/>
    <property type="project" value="TreeGrafter"/>
</dbReference>
<keyword evidence="3" id="KW-0732">Signal</keyword>
<evidence type="ECO:0000313" key="8">
    <source>
        <dbReference type="Proteomes" id="UP001162480"/>
    </source>
</evidence>
<proteinExistence type="predicted"/>
<feature type="domain" description="TIR" evidence="6">
    <location>
        <begin position="13"/>
        <end position="111"/>
    </location>
</feature>
<keyword evidence="5" id="KW-0472">Membrane</keyword>
<dbReference type="Pfam" id="PF01582">
    <property type="entry name" value="TIR"/>
    <property type="match status" value="1"/>
</dbReference>
<dbReference type="SUPFAM" id="SSF52200">
    <property type="entry name" value="Toll/Interleukin receptor TIR domain"/>
    <property type="match status" value="1"/>
</dbReference>
<accession>A0AA36EXK0</accession>
<dbReference type="PROSITE" id="PS50104">
    <property type="entry name" value="TIR"/>
    <property type="match status" value="1"/>
</dbReference>